<dbReference type="PANTHER" id="PTHR36981:SF9">
    <property type="entry name" value="NANOR-RELATED"/>
    <property type="match status" value="1"/>
</dbReference>
<keyword evidence="2" id="KW-1185">Reference proteome</keyword>
<protein>
    <submittedName>
        <fullName evidence="3">Uncharacterized protein LOC106808979</fullName>
    </submittedName>
</protein>
<feature type="domain" description="P2X purinoreceptor 7 intracellular" evidence="1">
    <location>
        <begin position="56"/>
        <end position="112"/>
    </location>
</feature>
<dbReference type="PANTHER" id="PTHR36981">
    <property type="entry name" value="ZGC:195170"/>
    <property type="match status" value="1"/>
</dbReference>
<evidence type="ECO:0000313" key="2">
    <source>
        <dbReference type="Proteomes" id="UP000695022"/>
    </source>
</evidence>
<proteinExistence type="predicted"/>
<dbReference type="Pfam" id="PF20478">
    <property type="entry name" value="P2RX7_C"/>
    <property type="match status" value="1"/>
</dbReference>
<gene>
    <name evidence="3" type="primary">LOC106808979</name>
</gene>
<name>A0ABM1E5D2_PRICU</name>
<accession>A0ABM1E5D2</accession>
<reference evidence="3" key="1">
    <citation type="submission" date="2025-08" db="UniProtKB">
        <authorList>
            <consortium name="RefSeq"/>
        </authorList>
    </citation>
    <scope>IDENTIFICATION</scope>
</reference>
<organism evidence="2 3">
    <name type="scientific">Priapulus caudatus</name>
    <name type="common">Priapulid worm</name>
    <dbReference type="NCBI Taxonomy" id="37621"/>
    <lineage>
        <taxon>Eukaryota</taxon>
        <taxon>Metazoa</taxon>
        <taxon>Ecdysozoa</taxon>
        <taxon>Scalidophora</taxon>
        <taxon>Priapulida</taxon>
        <taxon>Priapulimorpha</taxon>
        <taxon>Priapulimorphida</taxon>
        <taxon>Priapulidae</taxon>
        <taxon>Priapulus</taxon>
    </lineage>
</organism>
<dbReference type="Proteomes" id="UP000695022">
    <property type="component" value="Unplaced"/>
</dbReference>
<evidence type="ECO:0000313" key="3">
    <source>
        <dbReference type="RefSeq" id="XP_014667403.1"/>
    </source>
</evidence>
<dbReference type="GeneID" id="106808979"/>
<dbReference type="InterPro" id="IPR046815">
    <property type="entry name" value="P2RX7_C"/>
</dbReference>
<sequence>MLQVGAIPPFSRMSSDGWSGKTKKGASQTIQILQLYVYNVFRTALVAMHDVSGGDLQDPLTNRILRLAAYRQYTYWVHKRLGKGVRRVIPACVILKVREAYPEESGQYVGYRDACESETDDAWPV</sequence>
<evidence type="ECO:0000259" key="1">
    <source>
        <dbReference type="Pfam" id="PF20478"/>
    </source>
</evidence>
<dbReference type="RefSeq" id="XP_014667403.1">
    <property type="nucleotide sequence ID" value="XM_014811917.1"/>
</dbReference>